<dbReference type="GO" id="GO:0030007">
    <property type="term" value="P:intracellular potassium ion homeostasis"/>
    <property type="evidence" value="ECO:0007669"/>
    <property type="project" value="TreeGrafter"/>
</dbReference>
<dbReference type="PANTHER" id="PTHR31064">
    <property type="entry name" value="POTASSIUM TRANSPORT PROTEIN DDB_G0292412-RELATED"/>
    <property type="match status" value="1"/>
</dbReference>
<comment type="subcellular location">
    <subcellularLocation>
        <location evidence="1">Membrane</location>
        <topology evidence="1">Multi-pass membrane protein</topology>
    </subcellularLocation>
</comment>
<dbReference type="OrthoDB" id="9999863at2759"/>
<keyword evidence="2" id="KW-0813">Transport</keyword>
<organism evidence="9 10">
    <name type="scientific">Wolfiporia cocos (strain MD-104)</name>
    <name type="common">Brown rot fungus</name>
    <dbReference type="NCBI Taxonomy" id="742152"/>
    <lineage>
        <taxon>Eukaryota</taxon>
        <taxon>Fungi</taxon>
        <taxon>Dikarya</taxon>
        <taxon>Basidiomycota</taxon>
        <taxon>Agaricomycotina</taxon>
        <taxon>Agaricomycetes</taxon>
        <taxon>Polyporales</taxon>
        <taxon>Phaeolaceae</taxon>
        <taxon>Wolfiporia</taxon>
    </lineage>
</organism>
<protein>
    <submittedName>
        <fullName evidence="9">TrkH-domain-containing protein</fullName>
    </submittedName>
</protein>
<dbReference type="PANTHER" id="PTHR31064:SF30">
    <property type="entry name" value="HIGH-AFFINITY POTASSIUM TRANSPORT PROTEIN-RELATED"/>
    <property type="match status" value="1"/>
</dbReference>
<keyword evidence="10" id="KW-1185">Reference proteome</keyword>
<proteinExistence type="predicted"/>
<feature type="transmembrane region" description="Helical" evidence="8">
    <location>
        <begin position="38"/>
        <end position="58"/>
    </location>
</feature>
<reference evidence="9 10" key="1">
    <citation type="journal article" date="2012" name="Science">
        <title>The Paleozoic origin of enzymatic lignin decomposition reconstructed from 31 fungal genomes.</title>
        <authorList>
            <person name="Floudas D."/>
            <person name="Binder M."/>
            <person name="Riley R."/>
            <person name="Barry K."/>
            <person name="Blanchette R.A."/>
            <person name="Henrissat B."/>
            <person name="Martinez A.T."/>
            <person name="Otillar R."/>
            <person name="Spatafora J.W."/>
            <person name="Yadav J.S."/>
            <person name="Aerts A."/>
            <person name="Benoit I."/>
            <person name="Boyd A."/>
            <person name="Carlson A."/>
            <person name="Copeland A."/>
            <person name="Coutinho P.M."/>
            <person name="de Vries R.P."/>
            <person name="Ferreira P."/>
            <person name="Findley K."/>
            <person name="Foster B."/>
            <person name="Gaskell J."/>
            <person name="Glotzer D."/>
            <person name="Gorecki P."/>
            <person name="Heitman J."/>
            <person name="Hesse C."/>
            <person name="Hori C."/>
            <person name="Igarashi K."/>
            <person name="Jurgens J.A."/>
            <person name="Kallen N."/>
            <person name="Kersten P."/>
            <person name="Kohler A."/>
            <person name="Kuees U."/>
            <person name="Kumar T.K.A."/>
            <person name="Kuo A."/>
            <person name="LaButti K."/>
            <person name="Larrondo L.F."/>
            <person name="Lindquist E."/>
            <person name="Ling A."/>
            <person name="Lombard V."/>
            <person name="Lucas S."/>
            <person name="Lundell T."/>
            <person name="Martin R."/>
            <person name="McLaughlin D.J."/>
            <person name="Morgenstern I."/>
            <person name="Morin E."/>
            <person name="Murat C."/>
            <person name="Nagy L.G."/>
            <person name="Nolan M."/>
            <person name="Ohm R.A."/>
            <person name="Patyshakuliyeva A."/>
            <person name="Rokas A."/>
            <person name="Ruiz-Duenas F.J."/>
            <person name="Sabat G."/>
            <person name="Salamov A."/>
            <person name="Samejima M."/>
            <person name="Schmutz J."/>
            <person name="Slot J.C."/>
            <person name="St John F."/>
            <person name="Stenlid J."/>
            <person name="Sun H."/>
            <person name="Sun S."/>
            <person name="Syed K."/>
            <person name="Tsang A."/>
            <person name="Wiebenga A."/>
            <person name="Young D."/>
            <person name="Pisabarro A."/>
            <person name="Eastwood D.C."/>
            <person name="Martin F."/>
            <person name="Cullen D."/>
            <person name="Grigoriev I.V."/>
            <person name="Hibbett D.S."/>
        </authorList>
    </citation>
    <scope>NUCLEOTIDE SEQUENCE [LARGE SCALE GENOMIC DNA]</scope>
    <source>
        <strain evidence="9 10">MD-104</strain>
    </source>
</reference>
<evidence type="ECO:0000256" key="4">
    <source>
        <dbReference type="ARBA" id="ARBA00022989"/>
    </source>
</evidence>
<evidence type="ECO:0000256" key="7">
    <source>
        <dbReference type="SAM" id="MobiDB-lite"/>
    </source>
</evidence>
<dbReference type="InterPro" id="IPR003445">
    <property type="entry name" value="Cat_transpt"/>
</dbReference>
<feature type="region of interest" description="Disordered" evidence="7">
    <location>
        <begin position="821"/>
        <end position="878"/>
    </location>
</feature>
<evidence type="ECO:0000313" key="10">
    <source>
        <dbReference type="Proteomes" id="UP000218811"/>
    </source>
</evidence>
<keyword evidence="5" id="KW-0406">Ion transport</keyword>
<keyword evidence="3 8" id="KW-0812">Transmembrane</keyword>
<evidence type="ECO:0000256" key="8">
    <source>
        <dbReference type="SAM" id="Phobius"/>
    </source>
</evidence>
<gene>
    <name evidence="9" type="ORF">WOLCODRAFT_66192</name>
</gene>
<evidence type="ECO:0000256" key="6">
    <source>
        <dbReference type="ARBA" id="ARBA00023136"/>
    </source>
</evidence>
<feature type="transmembrane region" description="Helical" evidence="8">
    <location>
        <begin position="450"/>
        <end position="474"/>
    </location>
</feature>
<dbReference type="GO" id="GO:0005886">
    <property type="term" value="C:plasma membrane"/>
    <property type="evidence" value="ECO:0007669"/>
    <property type="project" value="TreeGrafter"/>
</dbReference>
<feature type="transmembrane region" description="Helical" evidence="8">
    <location>
        <begin position="12"/>
        <end position="31"/>
    </location>
</feature>
<accession>A0A2H3J7Z5</accession>
<dbReference type="AlphaFoldDB" id="A0A2H3J7Z5"/>
<feature type="transmembrane region" description="Helical" evidence="8">
    <location>
        <begin position="588"/>
        <end position="608"/>
    </location>
</feature>
<keyword evidence="4 8" id="KW-1133">Transmembrane helix</keyword>
<evidence type="ECO:0000313" key="9">
    <source>
        <dbReference type="EMBL" id="PCH38350.1"/>
    </source>
</evidence>
<feature type="transmembrane region" description="Helical" evidence="8">
    <location>
        <begin position="70"/>
        <end position="91"/>
    </location>
</feature>
<evidence type="ECO:0000256" key="3">
    <source>
        <dbReference type="ARBA" id="ARBA00022692"/>
    </source>
</evidence>
<keyword evidence="6 8" id="KW-0472">Membrane</keyword>
<feature type="region of interest" description="Disordered" evidence="7">
    <location>
        <begin position="331"/>
        <end position="353"/>
    </location>
</feature>
<dbReference type="GO" id="GO:0140107">
    <property type="term" value="F:high-affinity potassium ion transmembrane transporter activity"/>
    <property type="evidence" value="ECO:0007669"/>
    <property type="project" value="TreeGrafter"/>
</dbReference>
<dbReference type="STRING" id="742152.A0A2H3J7Z5"/>
<evidence type="ECO:0000256" key="1">
    <source>
        <dbReference type="ARBA" id="ARBA00004141"/>
    </source>
</evidence>
<sequence length="878" mass="97943">MINISSNLNFYRVHLLFFTLTPLILSGILYASNGDRPVAYIDSLFICVSAITMTGLATVDLSGLTPFQQVLVFIQMCLGNIVLVSWVMVYIRRRYVAQQLKQVDQLQLDGKTPGEDIRFAQPTEQSTSWWKKRGSQRFGHCAHVEQSLVGDSYLSTSDAADRQLQRIRLEIRRVADAPRLINPSGDISEAHLNPSRAHHHVRDTSPPGYETTPASQIVPENNSIEGTEASNARGLTKPDILATEEDASDHQPKLPNDHVYTTHEKLNTPDYMPSSVATQPNARERSAGSSPLIPRTHTIEFIEAPRSPRQIQVADQIKPHSIDAERGLTQDNRSLRGPTLSLPRSVGSSRTIRPPTHAIHADFGGFPMPHRLLSSLFHRCFPKIERKLTRTLTIPRTETITSQYASKSAGARPVPYISFEAVVGRNSSFKDLTEEQMEELASVEYRALTALLWIVGGYHIAVQLLAFAVIAPYMSIRRWSDDFKPPILHRNVSPAWFSAFQVVSAYTSSGFSLEDTSMVPFQEAYPTLFLMVLLILAGDTAFVTFLQPILWMLKILLKQRRRANETLQFLLDHPRRCFIYLFPSHHTWVLATILFMLNGSIWFFFLILDLGNPAITSIPAGVRVAVGLLQATAVRSAGFSVASSATVAPAVKTLYVIMMYVSACEYETSIRSTNVYEEKSLGIYNDEDNFDDDPDPEKSRIAVWSEYLSWHMRKQLSFDMWWLATALFLICIIERDGLDDAENATWFNIFSILFELVAAYGTVGLSLGIPYANYSFSGALKPLSKLIICVVMLRGRHRGLPVAIDRAVTLSPEFDKVPQEHVSASGVGRGDNLATPIRTSALHEDGGGQAEGPRPDGLRQLPLRGIPEQSQSEDDSGE</sequence>
<feature type="compositionally biased region" description="Polar residues" evidence="7">
    <location>
        <begin position="212"/>
        <end position="230"/>
    </location>
</feature>
<feature type="transmembrane region" description="Helical" evidence="8">
    <location>
        <begin position="716"/>
        <end position="733"/>
    </location>
</feature>
<name>A0A2H3J7Z5_WOLCO</name>
<feature type="transmembrane region" description="Helical" evidence="8">
    <location>
        <begin position="745"/>
        <end position="768"/>
    </location>
</feature>
<feature type="region of interest" description="Disordered" evidence="7">
    <location>
        <begin position="181"/>
        <end position="235"/>
    </location>
</feature>
<evidence type="ECO:0000256" key="2">
    <source>
        <dbReference type="ARBA" id="ARBA00022448"/>
    </source>
</evidence>
<feature type="transmembrane region" description="Helical" evidence="8">
    <location>
        <begin position="528"/>
        <end position="553"/>
    </location>
</feature>
<dbReference type="EMBL" id="KB467942">
    <property type="protein sequence ID" value="PCH38350.1"/>
    <property type="molecule type" value="Genomic_DNA"/>
</dbReference>
<feature type="region of interest" description="Disordered" evidence="7">
    <location>
        <begin position="266"/>
        <end position="291"/>
    </location>
</feature>
<dbReference type="GO" id="GO:1990573">
    <property type="term" value="P:potassium ion import across plasma membrane"/>
    <property type="evidence" value="ECO:0007669"/>
    <property type="project" value="TreeGrafter"/>
</dbReference>
<dbReference type="OMA" id="RANTKHR"/>
<dbReference type="InterPro" id="IPR051143">
    <property type="entry name" value="TrkH_K-transport"/>
</dbReference>
<dbReference type="Proteomes" id="UP000218811">
    <property type="component" value="Unassembled WGS sequence"/>
</dbReference>
<evidence type="ECO:0000256" key="5">
    <source>
        <dbReference type="ARBA" id="ARBA00023065"/>
    </source>
</evidence>
<dbReference type="Pfam" id="PF02386">
    <property type="entry name" value="TrkH"/>
    <property type="match status" value="1"/>
</dbReference>